<organism evidence="1 2">
    <name type="scientific">Moryella indoligenes</name>
    <dbReference type="NCBI Taxonomy" id="371674"/>
    <lineage>
        <taxon>Bacteria</taxon>
        <taxon>Bacillati</taxon>
        <taxon>Bacillota</taxon>
        <taxon>Clostridia</taxon>
        <taxon>Lachnospirales</taxon>
        <taxon>Lachnospiraceae</taxon>
        <taxon>Moryella</taxon>
    </lineage>
</organism>
<dbReference type="Proteomes" id="UP001241537">
    <property type="component" value="Unassembled WGS sequence"/>
</dbReference>
<accession>A0AAE3VBV1</accession>
<reference evidence="1" key="1">
    <citation type="submission" date="2023-07" db="EMBL/GenBank/DDBJ databases">
        <title>Genomic Encyclopedia of Type Strains, Phase IV (KMG-IV): sequencing the most valuable type-strain genomes for metagenomic binning, comparative biology and taxonomic classification.</title>
        <authorList>
            <person name="Goeker M."/>
        </authorList>
    </citation>
    <scope>NUCLEOTIDE SEQUENCE</scope>
    <source>
        <strain evidence="1">DSM 19659</strain>
    </source>
</reference>
<keyword evidence="2" id="KW-1185">Reference proteome</keyword>
<dbReference type="InterPro" id="IPR008861">
    <property type="entry name" value="GpX-like"/>
</dbReference>
<evidence type="ECO:0000313" key="2">
    <source>
        <dbReference type="Proteomes" id="UP001241537"/>
    </source>
</evidence>
<dbReference type="EMBL" id="JAUSTO010000019">
    <property type="protein sequence ID" value="MDQ0153403.1"/>
    <property type="molecule type" value="Genomic_DNA"/>
</dbReference>
<name>A0AAE3VBV1_9FIRM</name>
<proteinExistence type="predicted"/>
<comment type="caution">
    <text evidence="1">The sequence shown here is derived from an EMBL/GenBank/DDBJ whole genome shotgun (WGS) entry which is preliminary data.</text>
</comment>
<dbReference type="RefSeq" id="WP_307255356.1">
    <property type="nucleotide sequence ID" value="NZ_JAUSTO010000019.1"/>
</dbReference>
<dbReference type="Pfam" id="PF05489">
    <property type="entry name" value="Phage_tail_X"/>
    <property type="match status" value="1"/>
</dbReference>
<sequence length="76" mass="8593">MKKYVTISGDTWDMAAYKCYGDEFMCAQLMGANMNVLDYMVFPAGIELNIPDKEALSDKQEALSDYPAWRSVLNGR</sequence>
<protein>
    <submittedName>
        <fullName evidence="1">Phage tail protein X</fullName>
    </submittedName>
</protein>
<dbReference type="AlphaFoldDB" id="A0AAE3VBV1"/>
<evidence type="ECO:0000313" key="1">
    <source>
        <dbReference type="EMBL" id="MDQ0153403.1"/>
    </source>
</evidence>
<gene>
    <name evidence="1" type="ORF">J2S20_002123</name>
</gene>